<evidence type="ECO:0000313" key="2">
    <source>
        <dbReference type="EMBL" id="MCD7466700.1"/>
    </source>
</evidence>
<accession>A0ABS8T5N2</accession>
<dbReference type="Proteomes" id="UP000823775">
    <property type="component" value="Unassembled WGS sequence"/>
</dbReference>
<comment type="caution">
    <text evidence="2">The sequence shown here is derived from an EMBL/GenBank/DDBJ whole genome shotgun (WGS) entry which is preliminary data.</text>
</comment>
<evidence type="ECO:0000313" key="3">
    <source>
        <dbReference type="Proteomes" id="UP000823775"/>
    </source>
</evidence>
<gene>
    <name evidence="2" type="ORF">HAX54_003652</name>
</gene>
<reference evidence="2 3" key="1">
    <citation type="journal article" date="2021" name="BMC Genomics">
        <title>Datura genome reveals duplications of psychoactive alkaloid biosynthetic genes and high mutation rate following tissue culture.</title>
        <authorList>
            <person name="Rajewski A."/>
            <person name="Carter-House D."/>
            <person name="Stajich J."/>
            <person name="Litt A."/>
        </authorList>
    </citation>
    <scope>NUCLEOTIDE SEQUENCE [LARGE SCALE GENOMIC DNA]</scope>
    <source>
        <strain evidence="2">AR-01</strain>
    </source>
</reference>
<proteinExistence type="predicted"/>
<dbReference type="EMBL" id="JACEIK010001167">
    <property type="protein sequence ID" value="MCD7466700.1"/>
    <property type="molecule type" value="Genomic_DNA"/>
</dbReference>
<name>A0ABS8T5N2_DATST</name>
<organism evidence="2 3">
    <name type="scientific">Datura stramonium</name>
    <name type="common">Jimsonweed</name>
    <name type="synonym">Common thornapple</name>
    <dbReference type="NCBI Taxonomy" id="4076"/>
    <lineage>
        <taxon>Eukaryota</taxon>
        <taxon>Viridiplantae</taxon>
        <taxon>Streptophyta</taxon>
        <taxon>Embryophyta</taxon>
        <taxon>Tracheophyta</taxon>
        <taxon>Spermatophyta</taxon>
        <taxon>Magnoliopsida</taxon>
        <taxon>eudicotyledons</taxon>
        <taxon>Gunneridae</taxon>
        <taxon>Pentapetalae</taxon>
        <taxon>asterids</taxon>
        <taxon>lamiids</taxon>
        <taxon>Solanales</taxon>
        <taxon>Solanaceae</taxon>
        <taxon>Solanoideae</taxon>
        <taxon>Datureae</taxon>
        <taxon>Datura</taxon>
    </lineage>
</organism>
<sequence>MAFHMTSIGNLEVQMGQISQALNSRPKGALPSNRVTITLSSAVRDLRAQLKLPSMQLKEQEIKLRDSGLGLELLWEVREDSSPKEMVPEKLISLQEPEQELMQVAQEKAPPEEVEGDDNADHKSQENSIIPSHHFDNGEEEIEGKWKKKSACCLEME</sequence>
<feature type="non-terminal residue" evidence="2">
    <location>
        <position position="157"/>
    </location>
</feature>
<protein>
    <submittedName>
        <fullName evidence="2">Uncharacterized protein</fullName>
    </submittedName>
</protein>
<evidence type="ECO:0000256" key="1">
    <source>
        <dbReference type="SAM" id="MobiDB-lite"/>
    </source>
</evidence>
<keyword evidence="3" id="KW-1185">Reference proteome</keyword>
<feature type="region of interest" description="Disordered" evidence="1">
    <location>
        <begin position="102"/>
        <end position="157"/>
    </location>
</feature>